<dbReference type="SUPFAM" id="SSF55729">
    <property type="entry name" value="Acyl-CoA N-acyltransferases (Nat)"/>
    <property type="match status" value="1"/>
</dbReference>
<evidence type="ECO:0000256" key="2">
    <source>
        <dbReference type="ARBA" id="ARBA00023315"/>
    </source>
</evidence>
<name>A0A318IR44_BURPY</name>
<dbReference type="EMBL" id="QJJY01000021">
    <property type="protein sequence ID" value="PXX27122.1"/>
    <property type="molecule type" value="Genomic_DNA"/>
</dbReference>
<dbReference type="InterPro" id="IPR000182">
    <property type="entry name" value="GNAT_dom"/>
</dbReference>
<dbReference type="AlphaFoldDB" id="A0A318IR44"/>
<keyword evidence="2" id="KW-0012">Acyltransferase</keyword>
<proteinExistence type="predicted"/>
<sequence>MTAAASDRELASSLAFDGGFDTATFGNIRALIEEEQARDARFVRSALSPYLDKLATHAEFVADIGHDGCRGFVAFYCNDPTTLTLYVTLILVSPEHRRTGLGEHLLNAAFERARARGFTRCRLEVHPDNRGARNFYSRLGFGPVDARADSILLERLL</sequence>
<dbReference type="CDD" id="cd04301">
    <property type="entry name" value="NAT_SF"/>
    <property type="match status" value="1"/>
</dbReference>
<gene>
    <name evidence="4" type="ORF">NA66_10218</name>
</gene>
<dbReference type="RefSeq" id="WP_072443074.1">
    <property type="nucleotide sequence ID" value="NZ_QJJY01000021.1"/>
</dbReference>
<dbReference type="Gene3D" id="3.40.630.30">
    <property type="match status" value="1"/>
</dbReference>
<keyword evidence="1 4" id="KW-0808">Transferase</keyword>
<evidence type="ECO:0000313" key="5">
    <source>
        <dbReference type="Proteomes" id="UP000247755"/>
    </source>
</evidence>
<evidence type="ECO:0000256" key="1">
    <source>
        <dbReference type="ARBA" id="ARBA00022679"/>
    </source>
</evidence>
<reference evidence="4 5" key="1">
    <citation type="submission" date="2018-05" db="EMBL/GenBank/DDBJ databases">
        <title>Comparative genomics of bacterial root endophytes of switchgrass collected from native prairies over two seasons.</title>
        <authorList>
            <person name="Tang Y."/>
        </authorList>
    </citation>
    <scope>NUCLEOTIDE SEQUENCE [LARGE SCALE GENOMIC DNA]</scope>
    <source>
        <strain evidence="4 5">NFIX32</strain>
    </source>
</reference>
<dbReference type="Proteomes" id="UP000247755">
    <property type="component" value="Unassembled WGS sequence"/>
</dbReference>
<dbReference type="PANTHER" id="PTHR43877">
    <property type="entry name" value="AMINOALKYLPHOSPHONATE N-ACETYLTRANSFERASE-RELATED-RELATED"/>
    <property type="match status" value="1"/>
</dbReference>
<accession>A0A318IR44</accession>
<dbReference type="PROSITE" id="PS51186">
    <property type="entry name" value="GNAT"/>
    <property type="match status" value="1"/>
</dbReference>
<feature type="domain" description="N-acetyltransferase" evidence="3">
    <location>
        <begin position="18"/>
        <end position="157"/>
    </location>
</feature>
<dbReference type="Pfam" id="PF00583">
    <property type="entry name" value="Acetyltransf_1"/>
    <property type="match status" value="1"/>
</dbReference>
<dbReference type="InterPro" id="IPR050832">
    <property type="entry name" value="Bact_Acetyltransf"/>
</dbReference>
<organism evidence="4 5">
    <name type="scientific">Burkholderia pyrrocinia</name>
    <name type="common">Pseudomonas pyrrocinia</name>
    <dbReference type="NCBI Taxonomy" id="60550"/>
    <lineage>
        <taxon>Bacteria</taxon>
        <taxon>Pseudomonadati</taxon>
        <taxon>Pseudomonadota</taxon>
        <taxon>Betaproteobacteria</taxon>
        <taxon>Burkholderiales</taxon>
        <taxon>Burkholderiaceae</taxon>
        <taxon>Burkholderia</taxon>
        <taxon>Burkholderia cepacia complex</taxon>
    </lineage>
</organism>
<protein>
    <submittedName>
        <fullName evidence="4">Acetyltransferase (GNAT) family protein</fullName>
    </submittedName>
</protein>
<comment type="caution">
    <text evidence="4">The sequence shown here is derived from an EMBL/GenBank/DDBJ whole genome shotgun (WGS) entry which is preliminary data.</text>
</comment>
<dbReference type="GO" id="GO:0016747">
    <property type="term" value="F:acyltransferase activity, transferring groups other than amino-acyl groups"/>
    <property type="evidence" value="ECO:0007669"/>
    <property type="project" value="InterPro"/>
</dbReference>
<evidence type="ECO:0000259" key="3">
    <source>
        <dbReference type="PROSITE" id="PS51186"/>
    </source>
</evidence>
<evidence type="ECO:0000313" key="4">
    <source>
        <dbReference type="EMBL" id="PXX27122.1"/>
    </source>
</evidence>
<dbReference type="InterPro" id="IPR016181">
    <property type="entry name" value="Acyl_CoA_acyltransferase"/>
</dbReference>